<dbReference type="InterPro" id="IPR041701">
    <property type="entry name" value="MetN_ABC"/>
</dbReference>
<dbReference type="Gene3D" id="3.30.70.260">
    <property type="match status" value="1"/>
</dbReference>
<dbReference type="Pfam" id="PF09383">
    <property type="entry name" value="NIL"/>
    <property type="match status" value="1"/>
</dbReference>
<comment type="similarity">
    <text evidence="1">Belongs to the ABC transporter superfamily.</text>
</comment>
<protein>
    <submittedName>
        <fullName evidence="11">ABC transporter ATP-binding protein</fullName>
    </submittedName>
</protein>
<dbReference type="InterPro" id="IPR017871">
    <property type="entry name" value="ABC_transporter-like_CS"/>
</dbReference>
<dbReference type="GO" id="GO:0015716">
    <property type="term" value="P:organic phosphonate transport"/>
    <property type="evidence" value="ECO:0007669"/>
    <property type="project" value="UniProtKB-KW"/>
</dbReference>
<dbReference type="InterPro" id="IPR050086">
    <property type="entry name" value="MetN_ABC_transporter-like"/>
</dbReference>
<keyword evidence="12" id="KW-1185">Reference proteome</keyword>
<keyword evidence="7" id="KW-1278">Translocase</keyword>
<dbReference type="PANTHER" id="PTHR43166">
    <property type="entry name" value="AMINO ACID IMPORT ATP-BINDING PROTEIN"/>
    <property type="match status" value="1"/>
</dbReference>
<dbReference type="CDD" id="cd03258">
    <property type="entry name" value="ABC_MetN_methionine_transporter"/>
    <property type="match status" value="1"/>
</dbReference>
<dbReference type="SUPFAM" id="SSF52540">
    <property type="entry name" value="P-loop containing nucleoside triphosphate hydrolases"/>
    <property type="match status" value="1"/>
</dbReference>
<dbReference type="GO" id="GO:0016887">
    <property type="term" value="F:ATP hydrolysis activity"/>
    <property type="evidence" value="ECO:0007669"/>
    <property type="project" value="InterPro"/>
</dbReference>
<evidence type="ECO:0000256" key="1">
    <source>
        <dbReference type="ARBA" id="ARBA00005417"/>
    </source>
</evidence>
<dbReference type="GO" id="GO:0005524">
    <property type="term" value="F:ATP binding"/>
    <property type="evidence" value="ECO:0007669"/>
    <property type="project" value="UniProtKB-KW"/>
</dbReference>
<dbReference type="GO" id="GO:0006865">
    <property type="term" value="P:amino acid transport"/>
    <property type="evidence" value="ECO:0007669"/>
    <property type="project" value="UniProtKB-KW"/>
</dbReference>
<evidence type="ECO:0000256" key="2">
    <source>
        <dbReference type="ARBA" id="ARBA00022448"/>
    </source>
</evidence>
<evidence type="ECO:0000256" key="7">
    <source>
        <dbReference type="ARBA" id="ARBA00022967"/>
    </source>
</evidence>
<gene>
    <name evidence="11" type="ORF">NIES37_65280</name>
</gene>
<proteinExistence type="inferred from homology"/>
<organism evidence="11 12">
    <name type="scientific">Tolypothrix tenuis PCC 7101</name>
    <dbReference type="NCBI Taxonomy" id="231146"/>
    <lineage>
        <taxon>Bacteria</taxon>
        <taxon>Bacillati</taxon>
        <taxon>Cyanobacteriota</taxon>
        <taxon>Cyanophyceae</taxon>
        <taxon>Nostocales</taxon>
        <taxon>Tolypothrichaceae</taxon>
        <taxon>Tolypothrix</taxon>
    </lineage>
</organism>
<dbReference type="SMART" id="SM00930">
    <property type="entry name" value="NIL"/>
    <property type="match status" value="1"/>
</dbReference>
<evidence type="ECO:0000256" key="9">
    <source>
        <dbReference type="ARBA" id="ARBA00023136"/>
    </source>
</evidence>
<dbReference type="InterPro" id="IPR003439">
    <property type="entry name" value="ABC_transporter-like_ATP-bd"/>
</dbReference>
<dbReference type="InterPro" id="IPR003593">
    <property type="entry name" value="AAA+_ATPase"/>
</dbReference>
<dbReference type="EMBL" id="AP018248">
    <property type="protein sequence ID" value="BAZ02515.1"/>
    <property type="molecule type" value="Genomic_DNA"/>
</dbReference>
<dbReference type="Pfam" id="PF00005">
    <property type="entry name" value="ABC_tran"/>
    <property type="match status" value="1"/>
</dbReference>
<dbReference type="Gene3D" id="3.40.50.300">
    <property type="entry name" value="P-loop containing nucleotide triphosphate hydrolases"/>
    <property type="match status" value="1"/>
</dbReference>
<dbReference type="FunFam" id="3.40.50.300:FF:000056">
    <property type="entry name" value="Cell division ATP-binding protein FtsE"/>
    <property type="match status" value="1"/>
</dbReference>
<dbReference type="SMART" id="SM00382">
    <property type="entry name" value="AAA"/>
    <property type="match status" value="1"/>
</dbReference>
<dbReference type="Proteomes" id="UP000218785">
    <property type="component" value="Chromosome"/>
</dbReference>
<evidence type="ECO:0000256" key="4">
    <source>
        <dbReference type="ARBA" id="ARBA00022741"/>
    </source>
</evidence>
<keyword evidence="9" id="KW-0472">Membrane</keyword>
<evidence type="ECO:0000313" key="12">
    <source>
        <dbReference type="Proteomes" id="UP000218785"/>
    </source>
</evidence>
<reference evidence="11 12" key="1">
    <citation type="submission" date="2017-06" db="EMBL/GenBank/DDBJ databases">
        <title>Genome sequencing of cyanobaciteial culture collection at National Institute for Environmental Studies (NIES).</title>
        <authorList>
            <person name="Hirose Y."/>
            <person name="Shimura Y."/>
            <person name="Fujisawa T."/>
            <person name="Nakamura Y."/>
            <person name="Kawachi M."/>
        </authorList>
    </citation>
    <scope>NUCLEOTIDE SEQUENCE [LARGE SCALE GENOMIC DNA]</scope>
    <source>
        <strain evidence="11 12">NIES-37</strain>
    </source>
</reference>
<dbReference type="InterPro" id="IPR045865">
    <property type="entry name" value="ACT-like_dom_sf"/>
</dbReference>
<dbReference type="KEGG" id="ttq:NIES37_65280"/>
<accession>A0A1Z4NA18</accession>
<dbReference type="PROSITE" id="PS50893">
    <property type="entry name" value="ABC_TRANSPORTER_2"/>
    <property type="match status" value="1"/>
</dbReference>
<dbReference type="InterPro" id="IPR018449">
    <property type="entry name" value="NIL_domain"/>
</dbReference>
<dbReference type="RefSeq" id="WP_096582797.1">
    <property type="nucleotide sequence ID" value="NZ_CAWNJS010000001.1"/>
</dbReference>
<name>A0A1Z4NA18_9CYAN</name>
<dbReference type="GO" id="GO:0005886">
    <property type="term" value="C:plasma membrane"/>
    <property type="evidence" value="ECO:0007669"/>
    <property type="project" value="UniProtKB-ARBA"/>
</dbReference>
<dbReference type="PANTHER" id="PTHR43166:SF30">
    <property type="entry name" value="METHIONINE IMPORT ATP-BINDING PROTEIN METN"/>
    <property type="match status" value="1"/>
</dbReference>
<dbReference type="InterPro" id="IPR027417">
    <property type="entry name" value="P-loop_NTPase"/>
</dbReference>
<dbReference type="PROSITE" id="PS00211">
    <property type="entry name" value="ABC_TRANSPORTER_1"/>
    <property type="match status" value="1"/>
</dbReference>
<evidence type="ECO:0000256" key="8">
    <source>
        <dbReference type="ARBA" id="ARBA00022970"/>
    </source>
</evidence>
<keyword evidence="6" id="KW-0918">Phosphonate transport</keyword>
<evidence type="ECO:0000256" key="5">
    <source>
        <dbReference type="ARBA" id="ARBA00022840"/>
    </source>
</evidence>
<keyword evidence="3" id="KW-1003">Cell membrane</keyword>
<keyword evidence="2" id="KW-0813">Transport</keyword>
<evidence type="ECO:0000313" key="11">
    <source>
        <dbReference type="EMBL" id="BAZ02515.1"/>
    </source>
</evidence>
<keyword evidence="4" id="KW-0547">Nucleotide-binding</keyword>
<dbReference type="SUPFAM" id="SSF55021">
    <property type="entry name" value="ACT-like"/>
    <property type="match status" value="1"/>
</dbReference>
<sequence>MIEFIDIRKIYHQGEHKIVALDGVNLHVKAGEIFGVLGQSGAGKSTLIRCVNQLEKPSSGYVRVNGQEITSLSGVALRQARQRIGMIFQHFNLLSCRTVAENIAFPLEVIGYSKLRRKAKVEELLALVGLEGKANAYPAQLSGGQKQRVGIARALAGEPNVLLSDEATSALDPQTTRSILELLRDLNQRMGLTILLITHEMGVVKQICDSVAILHAGKVVEQGSVSDLASQPDSLLAREFFPRSHNYIPRPGTVLATVAFANESARNSIFTTLTRRFDIDVNILNGSVETVGDRRVGQFQVELAGIKVTQALEYLHNSEYAVEVH</sequence>
<evidence type="ECO:0000256" key="3">
    <source>
        <dbReference type="ARBA" id="ARBA00022475"/>
    </source>
</evidence>
<dbReference type="AlphaFoldDB" id="A0A1Z4NA18"/>
<evidence type="ECO:0000256" key="6">
    <source>
        <dbReference type="ARBA" id="ARBA00022885"/>
    </source>
</evidence>
<evidence type="ECO:0000259" key="10">
    <source>
        <dbReference type="PROSITE" id="PS50893"/>
    </source>
</evidence>
<feature type="domain" description="ABC transporter" evidence="10">
    <location>
        <begin position="2"/>
        <end position="241"/>
    </location>
</feature>
<keyword evidence="5 11" id="KW-0067">ATP-binding</keyword>
<keyword evidence="8" id="KW-0029">Amino-acid transport</keyword>